<feature type="region of interest" description="Disordered" evidence="1">
    <location>
        <begin position="58"/>
        <end position="90"/>
    </location>
</feature>
<dbReference type="NCBIfam" id="NF040601">
    <property type="entry name" value="TerS_not_xtmA"/>
    <property type="match status" value="1"/>
</dbReference>
<dbReference type="EMBL" id="CP032412">
    <property type="protein sequence ID" value="AYB41786.1"/>
    <property type="molecule type" value="Genomic_DNA"/>
</dbReference>
<evidence type="ECO:0000313" key="3">
    <source>
        <dbReference type="EMBL" id="AYB41786.1"/>
    </source>
</evidence>
<evidence type="ECO:0000256" key="1">
    <source>
        <dbReference type="SAM" id="MobiDB-lite"/>
    </source>
</evidence>
<dbReference type="AlphaFoldDB" id="A0A385TDQ7"/>
<feature type="domain" description="PBSX phage terminase small subunit-like N-terminal" evidence="2">
    <location>
        <begin position="11"/>
        <end position="60"/>
    </location>
</feature>
<dbReference type="Proteomes" id="UP000266552">
    <property type="component" value="Chromosome"/>
</dbReference>
<protein>
    <recommendedName>
        <fullName evidence="2">PBSX phage terminase small subunit-like N-terminal domain-containing protein</fullName>
    </recommendedName>
</protein>
<accession>A0A385TDQ7</accession>
<evidence type="ECO:0000313" key="4">
    <source>
        <dbReference type="Proteomes" id="UP000266552"/>
    </source>
</evidence>
<organism evidence="3 4">
    <name type="scientific">Paenibacillus lautus</name>
    <name type="common">Bacillus lautus</name>
    <dbReference type="NCBI Taxonomy" id="1401"/>
    <lineage>
        <taxon>Bacteria</taxon>
        <taxon>Bacillati</taxon>
        <taxon>Bacillota</taxon>
        <taxon>Bacilli</taxon>
        <taxon>Bacillales</taxon>
        <taxon>Paenibacillaceae</taxon>
        <taxon>Paenibacillus</taxon>
    </lineage>
</organism>
<dbReference type="Pfam" id="PF10668">
    <property type="entry name" value="Phage_terminase"/>
    <property type="match status" value="1"/>
</dbReference>
<reference evidence="3 4" key="1">
    <citation type="submission" date="2018-09" db="EMBL/GenBank/DDBJ databases">
        <title>Genome Sequence of Paenibacillus lautus Strain E7593-69, Azo Dye-Degrading Bacteria, Isolated from Commercial Tattoo Inks.</title>
        <authorList>
            <person name="Nho S.W."/>
            <person name="Kim S.-J."/>
            <person name="Kweon O."/>
            <person name="Cerniglia C.E."/>
        </authorList>
    </citation>
    <scope>NUCLEOTIDE SEQUENCE [LARGE SCALE GENOMIC DNA]</scope>
    <source>
        <strain evidence="3 4">E7593-69</strain>
    </source>
</reference>
<name>A0A385TDQ7_PAELA</name>
<dbReference type="KEGG" id="plw:D5F53_00040"/>
<keyword evidence="4" id="KW-1185">Reference proteome</keyword>
<evidence type="ECO:0000259" key="2">
    <source>
        <dbReference type="Pfam" id="PF10668"/>
    </source>
</evidence>
<feature type="compositionally biased region" description="Basic and acidic residues" evidence="1">
    <location>
        <begin position="9"/>
        <end position="21"/>
    </location>
</feature>
<feature type="region of interest" description="Disordered" evidence="1">
    <location>
        <begin position="1"/>
        <end position="24"/>
    </location>
</feature>
<proteinExistence type="predicted"/>
<sequence length="258" mass="29798">MPFGGGGDEVSRGRSEKRDKAFSLWEKSNRTMPLVDIAKRLEVSASLVRKWKHEDAWEARPRRKRGGQPGNTNAVGNKGGGAPPGNKNGWKHGMYESMWMSQIAAEHKLKLMQMETDPRQILVNEIALLEYREFMLMKNMNEIEAGHDRLSIERRYHFNEVDDPEAEGAETLHFVDGVPQFKPVKTVQKQIVEEKTKEPQKLERMLQIHSALTAVQGRKMRCVTMLDQFDRNELTTEELQLKVERMQLEVNKLKSEAW</sequence>
<dbReference type="InterPro" id="IPR018925">
    <property type="entry name" value="XtmA-like_N"/>
</dbReference>
<gene>
    <name evidence="3" type="ORF">D5F53_00040</name>
</gene>